<name>A0A8J6NU52_9BACT</name>
<sequence length="62" mass="7565">MVKVVQYKKNKLLSGRRSSSTDRRRLDNRRRVYSLDYFSQDGIERRKTQDRRKRRHDPARAG</sequence>
<evidence type="ECO:0000256" key="1">
    <source>
        <dbReference type="SAM" id="MobiDB-lite"/>
    </source>
</evidence>
<proteinExistence type="predicted"/>
<evidence type="ECO:0000313" key="3">
    <source>
        <dbReference type="Proteomes" id="UP000603434"/>
    </source>
</evidence>
<feature type="region of interest" description="Disordered" evidence="1">
    <location>
        <begin position="1"/>
        <end position="62"/>
    </location>
</feature>
<dbReference type="Proteomes" id="UP000603434">
    <property type="component" value="Unassembled WGS sequence"/>
</dbReference>
<protein>
    <submittedName>
        <fullName evidence="2">Uncharacterized protein</fullName>
    </submittedName>
</protein>
<dbReference type="AlphaFoldDB" id="A0A8J6NU52"/>
<evidence type="ECO:0000313" key="2">
    <source>
        <dbReference type="EMBL" id="MBC8360003.1"/>
    </source>
</evidence>
<accession>A0A8J6NU52</accession>
<dbReference type="EMBL" id="JACNJH010000055">
    <property type="protein sequence ID" value="MBC8360003.1"/>
    <property type="molecule type" value="Genomic_DNA"/>
</dbReference>
<gene>
    <name evidence="2" type="ORF">H8E23_01210</name>
</gene>
<feature type="compositionally biased region" description="Basic residues" evidence="1">
    <location>
        <begin position="1"/>
        <end position="11"/>
    </location>
</feature>
<organism evidence="2 3">
    <name type="scientific">Candidatus Desulfatibia profunda</name>
    <dbReference type="NCBI Taxonomy" id="2841695"/>
    <lineage>
        <taxon>Bacteria</taxon>
        <taxon>Pseudomonadati</taxon>
        <taxon>Thermodesulfobacteriota</taxon>
        <taxon>Desulfobacteria</taxon>
        <taxon>Desulfobacterales</taxon>
        <taxon>Desulfobacterales incertae sedis</taxon>
        <taxon>Candidatus Desulfatibia</taxon>
    </lineage>
</organism>
<reference evidence="2 3" key="1">
    <citation type="submission" date="2020-08" db="EMBL/GenBank/DDBJ databases">
        <title>Bridging the membrane lipid divide: bacteria of the FCB group superphylum have the potential to synthesize archaeal ether lipids.</title>
        <authorList>
            <person name="Villanueva L."/>
            <person name="Von Meijenfeldt F.A.B."/>
            <person name="Westbye A.B."/>
            <person name="Yadav S."/>
            <person name="Hopmans E.C."/>
            <person name="Dutilh B.E."/>
            <person name="Sinninghe Damste J.S."/>
        </authorList>
    </citation>
    <scope>NUCLEOTIDE SEQUENCE [LARGE SCALE GENOMIC DNA]</scope>
    <source>
        <strain evidence="2">NIOZ-UU30</strain>
    </source>
</reference>
<comment type="caution">
    <text evidence="2">The sequence shown here is derived from an EMBL/GenBank/DDBJ whole genome shotgun (WGS) entry which is preliminary data.</text>
</comment>
<feature type="compositionally biased region" description="Basic residues" evidence="1">
    <location>
        <begin position="48"/>
        <end position="62"/>
    </location>
</feature>